<dbReference type="NCBIfam" id="TIGR00922">
    <property type="entry name" value="nusG"/>
    <property type="match status" value="1"/>
</dbReference>
<dbReference type="InterPro" id="IPR015869">
    <property type="entry name" value="Transcrpt_antiterm_NusG_bac_CS"/>
</dbReference>
<comment type="function">
    <text evidence="5 7">Participates in transcription elongation, termination and antitermination.</text>
</comment>
<dbReference type="InterPro" id="IPR043425">
    <property type="entry name" value="NusG-like"/>
</dbReference>
<dbReference type="GO" id="GO:0006353">
    <property type="term" value="P:DNA-templated transcription termination"/>
    <property type="evidence" value="ECO:0007669"/>
    <property type="project" value="UniProtKB-UniRule"/>
</dbReference>
<dbReference type="SMART" id="SM00738">
    <property type="entry name" value="NGN"/>
    <property type="match status" value="1"/>
</dbReference>
<dbReference type="RefSeq" id="WP_072968758.1">
    <property type="nucleotide sequence ID" value="NZ_FRAJ01000028.1"/>
</dbReference>
<dbReference type="EMBL" id="FRAJ01000028">
    <property type="protein sequence ID" value="SHK57149.1"/>
    <property type="molecule type" value="Genomic_DNA"/>
</dbReference>
<evidence type="ECO:0000256" key="7">
    <source>
        <dbReference type="RuleBase" id="RU000538"/>
    </source>
</evidence>
<dbReference type="Pfam" id="PF00467">
    <property type="entry name" value="KOW"/>
    <property type="match status" value="1"/>
</dbReference>
<dbReference type="InterPro" id="IPR036735">
    <property type="entry name" value="NGN_dom_sf"/>
</dbReference>
<dbReference type="Pfam" id="PF02357">
    <property type="entry name" value="NusG"/>
    <property type="match status" value="1"/>
</dbReference>
<dbReference type="InterPro" id="IPR014722">
    <property type="entry name" value="Rib_uL2_dom2"/>
</dbReference>
<evidence type="ECO:0000256" key="1">
    <source>
        <dbReference type="ARBA" id="ARBA00022472"/>
    </source>
</evidence>
<organism evidence="10 11">
    <name type="scientific">Caminicella sporogenes DSM 14501</name>
    <dbReference type="NCBI Taxonomy" id="1121266"/>
    <lineage>
        <taxon>Bacteria</taxon>
        <taxon>Bacillati</taxon>
        <taxon>Bacillota</taxon>
        <taxon>Clostridia</taxon>
        <taxon>Peptostreptococcales</taxon>
        <taxon>Caminicellaceae</taxon>
        <taxon>Caminicella</taxon>
    </lineage>
</organism>
<dbReference type="SUPFAM" id="SSF50104">
    <property type="entry name" value="Translation proteins SH3-like domain"/>
    <property type="match status" value="1"/>
</dbReference>
<dbReference type="AlphaFoldDB" id="A0A1M6TJS1"/>
<evidence type="ECO:0000256" key="2">
    <source>
        <dbReference type="ARBA" id="ARBA00022814"/>
    </source>
</evidence>
<evidence type="ECO:0000313" key="11">
    <source>
        <dbReference type="Proteomes" id="UP000184082"/>
    </source>
</evidence>
<accession>A0A1M6TJS1</accession>
<dbReference type="GO" id="GO:0006354">
    <property type="term" value="P:DNA-templated transcription elongation"/>
    <property type="evidence" value="ECO:0007669"/>
    <property type="project" value="UniProtKB-UniRule"/>
</dbReference>
<evidence type="ECO:0000313" key="10">
    <source>
        <dbReference type="EMBL" id="SHK57149.1"/>
    </source>
</evidence>
<evidence type="ECO:0000256" key="5">
    <source>
        <dbReference type="HAMAP-Rule" id="MF_00948"/>
    </source>
</evidence>
<keyword evidence="2 5" id="KW-0889">Transcription antitermination</keyword>
<dbReference type="PRINTS" id="PR00338">
    <property type="entry name" value="NUSGTNSCPFCT"/>
</dbReference>
<dbReference type="CDD" id="cd06091">
    <property type="entry name" value="KOW_NusG"/>
    <property type="match status" value="1"/>
</dbReference>
<dbReference type="Proteomes" id="UP000184082">
    <property type="component" value="Unassembled WGS sequence"/>
</dbReference>
<dbReference type="HAMAP" id="MF_00948">
    <property type="entry name" value="NusG"/>
    <property type="match status" value="1"/>
</dbReference>
<dbReference type="InterPro" id="IPR006645">
    <property type="entry name" value="NGN-like_dom"/>
</dbReference>
<dbReference type="InterPro" id="IPR008991">
    <property type="entry name" value="Translation_prot_SH3-like_sf"/>
</dbReference>
<evidence type="ECO:0000256" key="3">
    <source>
        <dbReference type="ARBA" id="ARBA00023015"/>
    </source>
</evidence>
<reference evidence="10 11" key="1">
    <citation type="submission" date="2016-11" db="EMBL/GenBank/DDBJ databases">
        <authorList>
            <person name="Jaros S."/>
            <person name="Januszkiewicz K."/>
            <person name="Wedrychowicz H."/>
        </authorList>
    </citation>
    <scope>NUCLEOTIDE SEQUENCE [LARGE SCALE GENOMIC DNA]</scope>
    <source>
        <strain evidence="10 11">DSM 14501</strain>
    </source>
</reference>
<dbReference type="Gene3D" id="3.30.70.940">
    <property type="entry name" value="NusG, N-terminal domain"/>
    <property type="match status" value="1"/>
</dbReference>
<dbReference type="SMART" id="SM00739">
    <property type="entry name" value="KOW"/>
    <property type="match status" value="1"/>
</dbReference>
<name>A0A1M6TJS1_9FIRM</name>
<dbReference type="InterPro" id="IPR047050">
    <property type="entry name" value="NGN"/>
</dbReference>
<dbReference type="STRING" id="1121266.SAMN02745883_02368"/>
<keyword evidence="3 5" id="KW-0805">Transcription regulation</keyword>
<keyword evidence="1 5" id="KW-0806">Transcription termination</keyword>
<keyword evidence="11" id="KW-1185">Reference proteome</keyword>
<dbReference type="InterPro" id="IPR005824">
    <property type="entry name" value="KOW"/>
</dbReference>
<comment type="similarity">
    <text evidence="5 7">Belongs to the NusG family.</text>
</comment>
<proteinExistence type="inferred from homology"/>
<dbReference type="SUPFAM" id="SSF82679">
    <property type="entry name" value="N-utilization substance G protein NusG, N-terminal domain"/>
    <property type="match status" value="1"/>
</dbReference>
<dbReference type="PANTHER" id="PTHR30265:SF2">
    <property type="entry name" value="TRANSCRIPTION TERMINATION_ANTITERMINATION PROTEIN NUSG"/>
    <property type="match status" value="1"/>
</dbReference>
<dbReference type="GO" id="GO:0032784">
    <property type="term" value="P:regulation of DNA-templated transcription elongation"/>
    <property type="evidence" value="ECO:0007669"/>
    <property type="project" value="InterPro"/>
</dbReference>
<gene>
    <name evidence="5" type="primary">nusG</name>
    <name evidence="10" type="ORF">SAMN02745883_02368</name>
</gene>
<dbReference type="CDD" id="cd09891">
    <property type="entry name" value="NGN_Bact_1"/>
    <property type="match status" value="1"/>
</dbReference>
<keyword evidence="4 5" id="KW-0804">Transcription</keyword>
<dbReference type="GO" id="GO:0005829">
    <property type="term" value="C:cytosol"/>
    <property type="evidence" value="ECO:0007669"/>
    <property type="project" value="TreeGrafter"/>
</dbReference>
<protein>
    <recommendedName>
        <fullName evidence="5 6">Transcription termination/antitermination protein NusG</fullName>
    </recommendedName>
</protein>
<evidence type="ECO:0000259" key="9">
    <source>
        <dbReference type="SMART" id="SM00739"/>
    </source>
</evidence>
<evidence type="ECO:0000259" key="8">
    <source>
        <dbReference type="SMART" id="SM00738"/>
    </source>
</evidence>
<dbReference type="Gene3D" id="2.30.30.30">
    <property type="match status" value="1"/>
</dbReference>
<dbReference type="PANTHER" id="PTHR30265">
    <property type="entry name" value="RHO-INTERACTING TRANSCRIPTION TERMINATION FACTOR NUSG"/>
    <property type="match status" value="1"/>
</dbReference>
<evidence type="ECO:0000256" key="6">
    <source>
        <dbReference type="NCBIfam" id="TIGR00922"/>
    </source>
</evidence>
<evidence type="ECO:0000256" key="4">
    <source>
        <dbReference type="ARBA" id="ARBA00023163"/>
    </source>
</evidence>
<dbReference type="PROSITE" id="PS01014">
    <property type="entry name" value="NUSG"/>
    <property type="match status" value="1"/>
</dbReference>
<feature type="domain" description="KOW" evidence="9">
    <location>
        <begin position="119"/>
        <end position="146"/>
    </location>
</feature>
<sequence length="173" mass="19742">MSDREAKWYVVHTYSGHENKVKANIEKIVENRGMEDVIYEIVVPTEEKVEIKNGKKKTKQKKIFPGYVLVKMIMNDESWYVVRNTRGVTGFVGPGSKPIPLSDEEVRNMGIDNKLPSIDIEVGENVKVISGPFENFIGEVKGINLERQTLKVLISMFGRETPVELEFDQVEKL</sequence>
<dbReference type="GO" id="GO:0031564">
    <property type="term" value="P:transcription antitermination"/>
    <property type="evidence" value="ECO:0007669"/>
    <property type="project" value="UniProtKB-UniRule"/>
</dbReference>
<dbReference type="FunFam" id="2.30.30.30:FF:000002">
    <property type="entry name" value="Transcription termination/antitermination factor NusG"/>
    <property type="match status" value="1"/>
</dbReference>
<feature type="domain" description="NusG-like N-terminal" evidence="8">
    <location>
        <begin position="5"/>
        <end position="113"/>
    </location>
</feature>
<dbReference type="FunFam" id="3.30.70.940:FF:000002">
    <property type="entry name" value="Transcription termination/antitermination protein NusG"/>
    <property type="match status" value="1"/>
</dbReference>
<dbReference type="InterPro" id="IPR001062">
    <property type="entry name" value="Transcrpt_antiterm_NusG"/>
</dbReference>